<protein>
    <submittedName>
        <fullName evidence="1">Uncharacterized protein</fullName>
    </submittedName>
</protein>
<name>A0A832SV76_9EURY</name>
<accession>A0A832SV76</accession>
<dbReference type="Proteomes" id="UP000645676">
    <property type="component" value="Unassembled WGS sequence"/>
</dbReference>
<evidence type="ECO:0000313" key="2">
    <source>
        <dbReference type="Proteomes" id="UP000645676"/>
    </source>
</evidence>
<reference evidence="1" key="1">
    <citation type="journal article" date="2020" name="bioRxiv">
        <title>A rank-normalized archaeal taxonomy based on genome phylogeny resolves widespread incomplete and uneven classifications.</title>
        <authorList>
            <person name="Rinke C."/>
            <person name="Chuvochina M."/>
            <person name="Mussig A.J."/>
            <person name="Chaumeil P.-A."/>
            <person name="Waite D.W."/>
            <person name="Whitman W.B."/>
            <person name="Parks D.H."/>
            <person name="Hugenholtz P."/>
        </authorList>
    </citation>
    <scope>NUCLEOTIDE SEQUENCE</scope>
    <source>
        <strain evidence="1">UBA8849</strain>
    </source>
</reference>
<organism evidence="1 2">
    <name type="scientific">Methanocaldococcus jannaschii</name>
    <dbReference type="NCBI Taxonomy" id="2190"/>
    <lineage>
        <taxon>Archaea</taxon>
        <taxon>Methanobacteriati</taxon>
        <taxon>Methanobacteriota</taxon>
        <taxon>Methanomada group</taxon>
        <taxon>Methanococci</taxon>
        <taxon>Methanococcales</taxon>
        <taxon>Methanocaldococcaceae</taxon>
        <taxon>Methanocaldococcus</taxon>
    </lineage>
</organism>
<evidence type="ECO:0000313" key="1">
    <source>
        <dbReference type="EMBL" id="HII60090.1"/>
    </source>
</evidence>
<proteinExistence type="predicted"/>
<dbReference type="EMBL" id="DUJR01000031">
    <property type="protein sequence ID" value="HII60090.1"/>
    <property type="molecule type" value="Genomic_DNA"/>
</dbReference>
<dbReference type="AlphaFoldDB" id="A0A832SV76"/>
<sequence>MWSRFQKSRCGNKIFQKYAGYKVKDYGSSWKYSELDNPNYTIQDACRDLLKNNGVKYLINNRALKVSLK</sequence>
<gene>
    <name evidence="1" type="ORF">HA335_05950</name>
</gene>
<comment type="caution">
    <text evidence="1">The sequence shown here is derived from an EMBL/GenBank/DDBJ whole genome shotgun (WGS) entry which is preliminary data.</text>
</comment>